<gene>
    <name evidence="8" type="ORF">BDV23DRAFT_174840</name>
</gene>
<dbReference type="SMART" id="SM00440">
    <property type="entry name" value="ZnF_C2C2"/>
    <property type="match status" value="1"/>
</dbReference>
<dbReference type="PANTHER" id="PTHR11239">
    <property type="entry name" value="DNA-DIRECTED RNA POLYMERASE"/>
    <property type="match status" value="1"/>
</dbReference>
<dbReference type="GO" id="GO:0003899">
    <property type="term" value="F:DNA-directed RNA polymerase activity"/>
    <property type="evidence" value="ECO:0007669"/>
    <property type="project" value="InterPro"/>
</dbReference>
<feature type="binding site" evidence="5">
    <location>
        <position position="9"/>
    </location>
    <ligand>
        <name>Zn(2+)</name>
        <dbReference type="ChEBI" id="CHEBI:29105"/>
        <label>1</label>
    </ligand>
</feature>
<feature type="binding site" evidence="5">
    <location>
        <position position="107"/>
    </location>
    <ligand>
        <name>Zn(2+)</name>
        <dbReference type="ChEBI" id="CHEBI:29105"/>
        <label>2</label>
    </ligand>
</feature>
<evidence type="ECO:0000313" key="8">
    <source>
        <dbReference type="EMBL" id="KAE8387275.1"/>
    </source>
</evidence>
<comment type="similarity">
    <text evidence="4">Belongs to the archaeal rpoM/eukaryotic RPA12/RPB9/RPC11 RNA polymerase family.</text>
</comment>
<proteinExistence type="inferred from homology"/>
<feature type="binding site" evidence="5">
    <location>
        <position position="76"/>
    </location>
    <ligand>
        <name>Zn(2+)</name>
        <dbReference type="ChEBI" id="CHEBI:29105"/>
        <label>2</label>
    </ligand>
</feature>
<feature type="binding site" evidence="5">
    <location>
        <position position="23"/>
    </location>
    <ligand>
        <name>Zn(2+)</name>
        <dbReference type="ChEBI" id="CHEBI:29105"/>
        <label>1</label>
    </ligand>
</feature>
<accession>A0A5N7BZL9</accession>
<comment type="subcellular location">
    <subcellularLocation>
        <location evidence="4">Nucleus</location>
    </subcellularLocation>
</comment>
<dbReference type="EMBL" id="ML735296">
    <property type="protein sequence ID" value="KAE8387275.1"/>
    <property type="molecule type" value="Genomic_DNA"/>
</dbReference>
<dbReference type="OrthoDB" id="10056816at2759"/>
<keyword evidence="4" id="KW-0240">DNA-directed RNA polymerase</keyword>
<comment type="function">
    <text evidence="4">DNA-dependent RNA polymerase catalyzes the transcription of DNA into RNA using the four ribonucleoside triphosphates as substrates.</text>
</comment>
<dbReference type="GO" id="GO:0003676">
    <property type="term" value="F:nucleic acid binding"/>
    <property type="evidence" value="ECO:0007669"/>
    <property type="project" value="InterPro"/>
</dbReference>
<evidence type="ECO:0000259" key="7">
    <source>
        <dbReference type="PROSITE" id="PS51133"/>
    </source>
</evidence>
<dbReference type="InterPro" id="IPR012164">
    <property type="entry name" value="Rpa12/Rpb9/Rpc10/TFS"/>
</dbReference>
<dbReference type="GO" id="GO:0008270">
    <property type="term" value="F:zinc ion binding"/>
    <property type="evidence" value="ECO:0007669"/>
    <property type="project" value="UniProtKB-KW"/>
</dbReference>
<dbReference type="Proteomes" id="UP000326877">
    <property type="component" value="Unassembled WGS sequence"/>
</dbReference>
<protein>
    <recommendedName>
        <fullName evidence="4">DNA-directed RNA polymerase subunit</fullName>
    </recommendedName>
</protein>
<sequence>MAVQFCPACGTLFDISPEETLRCERCGQIAKNEAFSRTQTTTSESFPSTLQKKLKSYTQKVSKETVSPRPKIQVECAKCFGRDVAYSQVQLWSAFQGNTAFYHCLGCGHRWQEKN</sequence>
<feature type="binding site" evidence="5">
    <location>
        <position position="6"/>
    </location>
    <ligand>
        <name>Zn(2+)</name>
        <dbReference type="ChEBI" id="CHEBI:29105"/>
        <label>1</label>
    </ligand>
</feature>
<evidence type="ECO:0000256" key="3">
    <source>
        <dbReference type="ARBA" id="ARBA00022833"/>
    </source>
</evidence>
<keyword evidence="1 5" id="KW-0479">Metal-binding</keyword>
<evidence type="ECO:0000256" key="1">
    <source>
        <dbReference type="ARBA" id="ARBA00022723"/>
    </source>
</evidence>
<feature type="zinc finger region" description="C4-type" evidence="6">
    <location>
        <begin position="6"/>
        <end position="26"/>
    </location>
</feature>
<feature type="binding site" evidence="5">
    <location>
        <position position="26"/>
    </location>
    <ligand>
        <name>Zn(2+)</name>
        <dbReference type="ChEBI" id="CHEBI:29105"/>
        <label>1</label>
    </ligand>
</feature>
<organism evidence="8">
    <name type="scientific">Petromyces alliaceus</name>
    <name type="common">Aspergillus alliaceus</name>
    <dbReference type="NCBI Taxonomy" id="209559"/>
    <lineage>
        <taxon>Eukaryota</taxon>
        <taxon>Fungi</taxon>
        <taxon>Dikarya</taxon>
        <taxon>Ascomycota</taxon>
        <taxon>Pezizomycotina</taxon>
        <taxon>Eurotiomycetes</taxon>
        <taxon>Eurotiomycetidae</taxon>
        <taxon>Eurotiales</taxon>
        <taxon>Aspergillaceae</taxon>
        <taxon>Aspergillus</taxon>
        <taxon>Aspergillus subgen. Circumdati</taxon>
    </lineage>
</organism>
<dbReference type="PIRSF" id="PIRSF005586">
    <property type="entry name" value="RNApol_RpoM"/>
    <property type="match status" value="1"/>
</dbReference>
<keyword evidence="2 6" id="KW-0863">Zinc-finger</keyword>
<dbReference type="Gene3D" id="2.20.25.10">
    <property type="match status" value="1"/>
</dbReference>
<dbReference type="Pfam" id="PF01096">
    <property type="entry name" value="Zn_ribbon_TFIIS"/>
    <property type="match status" value="1"/>
</dbReference>
<name>A0A5N7BZL9_PETAA</name>
<dbReference type="PROSITE" id="PS51133">
    <property type="entry name" value="ZF_TFIIS_2"/>
    <property type="match status" value="1"/>
</dbReference>
<dbReference type="GO" id="GO:0006363">
    <property type="term" value="P:termination of RNA polymerase I transcription"/>
    <property type="evidence" value="ECO:0007669"/>
    <property type="project" value="TreeGrafter"/>
</dbReference>
<keyword evidence="4" id="KW-0804">Transcription</keyword>
<keyword evidence="3 5" id="KW-0862">Zinc</keyword>
<dbReference type="GO" id="GO:0005736">
    <property type="term" value="C:RNA polymerase I complex"/>
    <property type="evidence" value="ECO:0007669"/>
    <property type="project" value="TreeGrafter"/>
</dbReference>
<dbReference type="SUPFAM" id="SSF57783">
    <property type="entry name" value="Zinc beta-ribbon"/>
    <property type="match status" value="1"/>
</dbReference>
<keyword evidence="4" id="KW-0539">Nucleus</keyword>
<dbReference type="PANTHER" id="PTHR11239:SF14">
    <property type="entry name" value="DNA-DIRECTED RNA POLYMERASE I SUBUNIT RPA12"/>
    <property type="match status" value="1"/>
</dbReference>
<feature type="domain" description="TFIIS-type" evidence="7">
    <location>
        <begin position="72"/>
        <end position="112"/>
    </location>
</feature>
<evidence type="ECO:0000256" key="4">
    <source>
        <dbReference type="PIRNR" id="PIRNR005586"/>
    </source>
</evidence>
<reference evidence="8" key="1">
    <citation type="submission" date="2019-04" db="EMBL/GenBank/DDBJ databases">
        <title>Friends and foes A comparative genomics studyof 23 Aspergillus species from section Flavi.</title>
        <authorList>
            <consortium name="DOE Joint Genome Institute"/>
            <person name="Kjaerbolling I."/>
            <person name="Vesth T."/>
            <person name="Frisvad J.C."/>
            <person name="Nybo J.L."/>
            <person name="Theobald S."/>
            <person name="Kildgaard S."/>
            <person name="Isbrandt T."/>
            <person name="Kuo A."/>
            <person name="Sato A."/>
            <person name="Lyhne E.K."/>
            <person name="Kogle M.E."/>
            <person name="Wiebenga A."/>
            <person name="Kun R.S."/>
            <person name="Lubbers R.J."/>
            <person name="Makela M.R."/>
            <person name="Barry K."/>
            <person name="Chovatia M."/>
            <person name="Clum A."/>
            <person name="Daum C."/>
            <person name="Haridas S."/>
            <person name="He G."/>
            <person name="LaButti K."/>
            <person name="Lipzen A."/>
            <person name="Mondo S."/>
            <person name="Riley R."/>
            <person name="Salamov A."/>
            <person name="Simmons B.A."/>
            <person name="Magnuson J.K."/>
            <person name="Henrissat B."/>
            <person name="Mortensen U.H."/>
            <person name="Larsen T.O."/>
            <person name="Devries R.P."/>
            <person name="Grigoriev I.V."/>
            <person name="Machida M."/>
            <person name="Baker S.E."/>
            <person name="Andersen M.R."/>
        </authorList>
    </citation>
    <scope>NUCLEOTIDE SEQUENCE [LARGE SCALE GENOMIC DNA]</scope>
    <source>
        <strain evidence="8">IBT 14317</strain>
    </source>
</reference>
<evidence type="ECO:0000256" key="5">
    <source>
        <dbReference type="PIRSR" id="PIRSR005586-1"/>
    </source>
</evidence>
<evidence type="ECO:0000256" key="6">
    <source>
        <dbReference type="PIRSR" id="PIRSR005586-2"/>
    </source>
</evidence>
<dbReference type="InterPro" id="IPR001222">
    <property type="entry name" value="Znf_TFIIS"/>
</dbReference>
<dbReference type="AlphaFoldDB" id="A0A5N7BZL9"/>
<feature type="binding site" evidence="5">
    <location>
        <position position="104"/>
    </location>
    <ligand>
        <name>Zn(2+)</name>
        <dbReference type="ChEBI" id="CHEBI:29105"/>
        <label>2</label>
    </ligand>
</feature>
<feature type="binding site" evidence="5">
    <location>
        <position position="79"/>
    </location>
    <ligand>
        <name>Zn(2+)</name>
        <dbReference type="ChEBI" id="CHEBI:29105"/>
        <label>2</label>
    </ligand>
</feature>
<evidence type="ECO:0000256" key="2">
    <source>
        <dbReference type="ARBA" id="ARBA00022771"/>
    </source>
</evidence>